<protein>
    <recommendedName>
        <fullName evidence="3">Sulfotransferase domain-containing protein</fullName>
    </recommendedName>
</protein>
<dbReference type="InterPro" id="IPR027417">
    <property type="entry name" value="P-loop_NTPase"/>
</dbReference>
<dbReference type="SUPFAM" id="SSF52540">
    <property type="entry name" value="P-loop containing nucleoside triphosphate hydrolases"/>
    <property type="match status" value="1"/>
</dbReference>
<evidence type="ECO:0008006" key="3">
    <source>
        <dbReference type="Google" id="ProtNLM"/>
    </source>
</evidence>
<evidence type="ECO:0000313" key="1">
    <source>
        <dbReference type="EMBL" id="WND03178.1"/>
    </source>
</evidence>
<dbReference type="RefSeq" id="WP_310799027.1">
    <property type="nucleotide sequence ID" value="NZ_CP123872.1"/>
</dbReference>
<dbReference type="Gene3D" id="3.40.50.300">
    <property type="entry name" value="P-loop containing nucleotide triphosphate hydrolases"/>
    <property type="match status" value="1"/>
</dbReference>
<keyword evidence="2" id="KW-1185">Reference proteome</keyword>
<gene>
    <name evidence="1" type="ORF">QGN29_02200</name>
</gene>
<accession>A0AA52EGD2</accession>
<sequence length="325" mass="37759">MKIIIHIGTHKTGTTAIQNFCYKNNILLNNEGFFYAGPVTNNLLTQHSELAQFLRENNSEVLESFFVQNISSAKKLNCHSLILSAENLCHMGPTAIERLYDYTKEHEVVIKIYVRNIYDYVMSALSQRVKVMHTLMEGPEPISPIMKSINYSIILNRWEKVYGKTAVQVDSFDLHKHDMITHFLESLDLDTSPLNIPKKREVADPKQNINPDITTLSFMALSGLIHKKKDLRTFMKKYGKSFGQSERLISPFQVRISEMIVNKANHTYDHPKLKAFKDILLKRPEHNNTDERTQEYLSNMEKFIFSLRMKRLSFYEKLKLLLGIN</sequence>
<dbReference type="AlphaFoldDB" id="A0AA52EGD2"/>
<proteinExistence type="predicted"/>
<organism evidence="1 2">
    <name type="scientific">Temperatibacter marinus</name>
    <dbReference type="NCBI Taxonomy" id="1456591"/>
    <lineage>
        <taxon>Bacteria</taxon>
        <taxon>Pseudomonadati</taxon>
        <taxon>Pseudomonadota</taxon>
        <taxon>Alphaproteobacteria</taxon>
        <taxon>Kordiimonadales</taxon>
        <taxon>Temperatibacteraceae</taxon>
        <taxon>Temperatibacter</taxon>
    </lineage>
</organism>
<reference evidence="1" key="1">
    <citation type="submission" date="2023-04" db="EMBL/GenBank/DDBJ databases">
        <title>Complete genome sequence of Temperatibacter marinus.</title>
        <authorList>
            <person name="Rong J.-C."/>
            <person name="Yi M.-L."/>
            <person name="Zhao Q."/>
        </authorList>
    </citation>
    <scope>NUCLEOTIDE SEQUENCE</scope>
    <source>
        <strain evidence="1">NBRC 110045</strain>
    </source>
</reference>
<name>A0AA52EGD2_9PROT</name>
<dbReference type="Proteomes" id="UP001268683">
    <property type="component" value="Chromosome"/>
</dbReference>
<evidence type="ECO:0000313" key="2">
    <source>
        <dbReference type="Proteomes" id="UP001268683"/>
    </source>
</evidence>
<dbReference type="EMBL" id="CP123872">
    <property type="protein sequence ID" value="WND03178.1"/>
    <property type="molecule type" value="Genomic_DNA"/>
</dbReference>
<dbReference type="KEGG" id="tmk:QGN29_02200"/>